<dbReference type="EMBL" id="FNXY01000005">
    <property type="protein sequence ID" value="SEJ21417.1"/>
    <property type="molecule type" value="Genomic_DNA"/>
</dbReference>
<dbReference type="Gene3D" id="3.20.20.150">
    <property type="entry name" value="Divalent-metal-dependent TIM barrel enzymes"/>
    <property type="match status" value="1"/>
</dbReference>
<dbReference type="AlphaFoldDB" id="A0A1H6X4B7"/>
<evidence type="ECO:0000313" key="3">
    <source>
        <dbReference type="Proteomes" id="UP000199532"/>
    </source>
</evidence>
<name>A0A1H6X4B7_9BACT</name>
<dbReference type="InterPro" id="IPR013022">
    <property type="entry name" value="Xyl_isomerase-like_TIM-brl"/>
</dbReference>
<dbReference type="InterPro" id="IPR006311">
    <property type="entry name" value="TAT_signal"/>
</dbReference>
<reference evidence="2 3" key="1">
    <citation type="submission" date="2016-10" db="EMBL/GenBank/DDBJ databases">
        <authorList>
            <person name="de Groot N.N."/>
        </authorList>
    </citation>
    <scope>NUCLEOTIDE SEQUENCE [LARGE SCALE GENOMIC DNA]</scope>
    <source>
        <strain evidence="2 3">DSM 19938</strain>
    </source>
</reference>
<dbReference type="InterPro" id="IPR036237">
    <property type="entry name" value="Xyl_isomerase-like_sf"/>
</dbReference>
<dbReference type="Pfam" id="PF01261">
    <property type="entry name" value="AP_endonuc_2"/>
    <property type="match status" value="1"/>
</dbReference>
<dbReference type="InterPro" id="IPR050312">
    <property type="entry name" value="IolE/XylAMocC-like"/>
</dbReference>
<proteinExistence type="predicted"/>
<gene>
    <name evidence="2" type="ORF">SAMN04487995_3809</name>
</gene>
<keyword evidence="2" id="KW-0413">Isomerase</keyword>
<dbReference type="SUPFAM" id="SSF51658">
    <property type="entry name" value="Xylose isomerase-like"/>
    <property type="match status" value="1"/>
</dbReference>
<keyword evidence="3" id="KW-1185">Reference proteome</keyword>
<dbReference type="GO" id="GO:0016853">
    <property type="term" value="F:isomerase activity"/>
    <property type="evidence" value="ECO:0007669"/>
    <property type="project" value="UniProtKB-KW"/>
</dbReference>
<dbReference type="RefSeq" id="WP_090337803.1">
    <property type="nucleotide sequence ID" value="NZ_FNXY01000005.1"/>
</dbReference>
<evidence type="ECO:0000259" key="1">
    <source>
        <dbReference type="Pfam" id="PF01261"/>
    </source>
</evidence>
<dbReference type="PANTHER" id="PTHR12110">
    <property type="entry name" value="HYDROXYPYRUVATE ISOMERASE"/>
    <property type="match status" value="1"/>
</dbReference>
<feature type="domain" description="Xylose isomerase-like TIM barrel" evidence="1">
    <location>
        <begin position="60"/>
        <end position="299"/>
    </location>
</feature>
<dbReference type="STRING" id="408657.SAMN04487995_3809"/>
<protein>
    <submittedName>
        <fullName evidence="2">Sugar phosphate isomerase/epimerase</fullName>
    </submittedName>
</protein>
<dbReference type="PROSITE" id="PS51318">
    <property type="entry name" value="TAT"/>
    <property type="match status" value="1"/>
</dbReference>
<dbReference type="Proteomes" id="UP000199532">
    <property type="component" value="Unassembled WGS sequence"/>
</dbReference>
<dbReference type="PANTHER" id="PTHR12110:SF21">
    <property type="entry name" value="XYLOSE ISOMERASE-LIKE TIM BARREL DOMAIN-CONTAINING PROTEIN"/>
    <property type="match status" value="1"/>
</dbReference>
<sequence length="304" mass="33672">MDQPFEQQSRRKFLKQSSGIYAGLTLGAGTLAEAMSSYNSGAKFSLPLGVYASYEKAEMLKSYGCSYIEESVGGFLIPKDGDLKYAKNLQQLQEEKFPIRSYVILLPGDLKTLGPDANHEAILQRTDLALKRAKECGSKYIVFGSGASRVIPEGFDRDKAKAQHIELSKKMAPLADKHGVTIALEPLNRGETNFINSLAEGVEIIDAVNSPSFQLLCDIYHMLKEDEPADQIVKFGKHIVHCHIAEKQNRTPPGVAGDDFRPYLSALKKIKYKGGLSIECFVYQDFDSQSKKGIEVLQKQISEV</sequence>
<evidence type="ECO:0000313" key="2">
    <source>
        <dbReference type="EMBL" id="SEJ21417.1"/>
    </source>
</evidence>
<organism evidence="2 3">
    <name type="scientific">Dyadobacter koreensis</name>
    <dbReference type="NCBI Taxonomy" id="408657"/>
    <lineage>
        <taxon>Bacteria</taxon>
        <taxon>Pseudomonadati</taxon>
        <taxon>Bacteroidota</taxon>
        <taxon>Cytophagia</taxon>
        <taxon>Cytophagales</taxon>
        <taxon>Spirosomataceae</taxon>
        <taxon>Dyadobacter</taxon>
    </lineage>
</organism>
<accession>A0A1H6X4B7</accession>
<dbReference type="OrthoDB" id="9814946at2"/>